<evidence type="ECO:0000256" key="2">
    <source>
        <dbReference type="ARBA" id="ARBA00004713"/>
    </source>
</evidence>
<comment type="subcellular location">
    <subcellularLocation>
        <location evidence="1">Cell envelope</location>
    </subcellularLocation>
    <subcellularLocation>
        <location evidence="9">Cell membrane</location>
    </subcellularLocation>
</comment>
<comment type="function">
    <text evidence="9">Involved in lipopolysaccharide (LPS) biosynthesis. Catalyzes the transfer of 3-deoxy-D-manno-octulosonate (Kdo) residue(s) from CMP-Kdo to lipid IV(A), the tetraacyldisaccharide-1,4'-bisphosphate precursor of lipid A.</text>
</comment>
<comment type="catalytic activity">
    <reaction evidence="8 9">
        <text>lipid IVA (E. coli) + CMP-3-deoxy-beta-D-manno-octulosonate = alpha-Kdo-(2-&gt;6)-lipid IVA (E. coli) + CMP + H(+)</text>
        <dbReference type="Rhea" id="RHEA:28066"/>
        <dbReference type="ChEBI" id="CHEBI:15378"/>
        <dbReference type="ChEBI" id="CHEBI:58603"/>
        <dbReference type="ChEBI" id="CHEBI:60364"/>
        <dbReference type="ChEBI" id="CHEBI:60377"/>
        <dbReference type="ChEBI" id="CHEBI:85987"/>
        <dbReference type="EC" id="2.4.99.12"/>
    </reaction>
</comment>
<keyword evidence="13" id="KW-1185">Reference proteome</keyword>
<comment type="caution">
    <text evidence="12">The sequence shown here is derived from an EMBL/GenBank/DDBJ whole genome shotgun (WGS) entry which is preliminary data.</text>
</comment>
<dbReference type="Gene3D" id="3.40.50.2000">
    <property type="entry name" value="Glycogen Phosphorylase B"/>
    <property type="match status" value="1"/>
</dbReference>
<evidence type="ECO:0000259" key="10">
    <source>
        <dbReference type="Pfam" id="PF00534"/>
    </source>
</evidence>
<dbReference type="InterPro" id="IPR001296">
    <property type="entry name" value="Glyco_trans_1"/>
</dbReference>
<dbReference type="InterPro" id="IPR007507">
    <property type="entry name" value="Glycos_transf_N"/>
</dbReference>
<comment type="pathway">
    <text evidence="2 9">Bacterial outer membrane biogenesis; LPS core biosynthesis.</text>
</comment>
<dbReference type="GO" id="GO:0043842">
    <property type="term" value="F:Kdo transferase activity"/>
    <property type="evidence" value="ECO:0007669"/>
    <property type="project" value="UniProtKB-EC"/>
</dbReference>
<dbReference type="RefSeq" id="WP_187755924.1">
    <property type="nucleotide sequence ID" value="NZ_JABURY010000018.1"/>
</dbReference>
<evidence type="ECO:0000313" key="13">
    <source>
        <dbReference type="Proteomes" id="UP000651208"/>
    </source>
</evidence>
<keyword evidence="5" id="KW-0997">Cell inner membrane</keyword>
<proteinExistence type="inferred from homology"/>
<evidence type="ECO:0000259" key="11">
    <source>
        <dbReference type="Pfam" id="PF04413"/>
    </source>
</evidence>
<evidence type="ECO:0000256" key="8">
    <source>
        <dbReference type="ARBA" id="ARBA00049183"/>
    </source>
</evidence>
<keyword evidence="5" id="KW-0472">Membrane</keyword>
<evidence type="ECO:0000256" key="3">
    <source>
        <dbReference type="ARBA" id="ARBA00012621"/>
    </source>
</evidence>
<dbReference type="EC" id="2.4.99.12" evidence="3 9"/>
<dbReference type="Gene3D" id="3.40.50.11720">
    <property type="entry name" value="3-Deoxy-D-manno-octulosonic-acid transferase, N-terminal domain"/>
    <property type="match status" value="1"/>
</dbReference>
<evidence type="ECO:0000256" key="1">
    <source>
        <dbReference type="ARBA" id="ARBA00004196"/>
    </source>
</evidence>
<keyword evidence="9" id="KW-0448">Lipopolysaccharide biosynthesis</keyword>
<organism evidence="12 13">
    <name type="scientific">Frischella japonica</name>
    <dbReference type="NCBI Taxonomy" id="2741544"/>
    <lineage>
        <taxon>Bacteria</taxon>
        <taxon>Pseudomonadati</taxon>
        <taxon>Pseudomonadota</taxon>
        <taxon>Gammaproteobacteria</taxon>
        <taxon>Orbales</taxon>
        <taxon>Orbaceae</taxon>
        <taxon>Frischella</taxon>
    </lineage>
</organism>
<evidence type="ECO:0000256" key="7">
    <source>
        <dbReference type="ARBA" id="ARBA00031445"/>
    </source>
</evidence>
<evidence type="ECO:0000256" key="6">
    <source>
        <dbReference type="ARBA" id="ARBA00022679"/>
    </source>
</evidence>
<dbReference type="Proteomes" id="UP000651208">
    <property type="component" value="Unassembled WGS sequence"/>
</dbReference>
<dbReference type="NCBIfam" id="NF004385">
    <property type="entry name" value="PRK05749.1-1"/>
    <property type="match status" value="1"/>
</dbReference>
<dbReference type="Pfam" id="PF00534">
    <property type="entry name" value="Glycos_transf_1"/>
    <property type="match status" value="1"/>
</dbReference>
<evidence type="ECO:0000256" key="5">
    <source>
        <dbReference type="ARBA" id="ARBA00022519"/>
    </source>
</evidence>
<dbReference type="PANTHER" id="PTHR42755">
    <property type="entry name" value="3-DEOXY-MANNO-OCTULOSONATE CYTIDYLYLTRANSFERASE"/>
    <property type="match status" value="1"/>
</dbReference>
<sequence>MTILYTCLFYAIQPLIWLRLLWRSLKSPDYRKRWLERYGFCKGKIQPNGILVHSVSVGETIAAIPLIKQLQQRYPDLPITITTMTPTGSQQVIKSWGNRVSHVYLPYDLPDAISRFLNTLQPKLVIIMETELWPNLITALYKRHIPLIIANARLSARSARGYAKFKKTMQLLLPKISHIAVQNQFDGQRFIQLGLPESQLTITGSIKFDIHLNSQQQQAIAQLKSTWQLNRPIWIAASTHHGEDDIILIVHKMLLKHYPDLLLILVPRHPERFTSVENLIVDHGLTYQLRSKHAIPTTQTQVILGNTMGELMLLYGLANIAFVGGSMVDRGGHNPLEPALHHLPIIMGKYTYNFKVICEQLINANGLWITETNKQDLAEKISTLLTDNQLRIDIGNNAYQVLKQNQGALQRLLDLIDSTINPIKG</sequence>
<dbReference type="SUPFAM" id="SSF53756">
    <property type="entry name" value="UDP-Glycosyltransferase/glycogen phosphorylase"/>
    <property type="match status" value="1"/>
</dbReference>
<evidence type="ECO:0000256" key="4">
    <source>
        <dbReference type="ARBA" id="ARBA00019077"/>
    </source>
</evidence>
<keyword evidence="9" id="KW-1003">Cell membrane</keyword>
<dbReference type="InterPro" id="IPR039901">
    <property type="entry name" value="Kdotransferase"/>
</dbReference>
<comment type="similarity">
    <text evidence="9">Belongs to the glycosyltransferase group 1 family.</text>
</comment>
<reference evidence="12 13" key="1">
    <citation type="submission" date="2020-06" db="EMBL/GenBank/DDBJ databases">
        <title>Frischella cerana isolated from Apis cerana gut homogenate.</title>
        <authorList>
            <person name="Wolter L.A."/>
            <person name="Suenami S."/>
            <person name="Miyazaki R."/>
        </authorList>
    </citation>
    <scope>NUCLEOTIDE SEQUENCE [LARGE SCALE GENOMIC DNA]</scope>
    <source>
        <strain evidence="12 13">Ac13</strain>
    </source>
</reference>
<protein>
    <recommendedName>
        <fullName evidence="4 9">3-deoxy-D-manno-octulosonic acid transferase</fullName>
        <shortName evidence="9">Kdo transferase</shortName>
        <ecNumber evidence="3 9">2.4.99.12</ecNumber>
    </recommendedName>
    <alternativeName>
        <fullName evidence="7 9">Lipid IV(A) 3-deoxy-D-manno-octulosonic acid transferase</fullName>
    </alternativeName>
</protein>
<dbReference type="NCBIfam" id="NF004388">
    <property type="entry name" value="PRK05749.1-4"/>
    <property type="match status" value="1"/>
</dbReference>
<feature type="domain" description="Glycosyl transferase family 1" evidence="10">
    <location>
        <begin position="232"/>
        <end position="400"/>
    </location>
</feature>
<keyword evidence="12" id="KW-0328">Glycosyltransferase</keyword>
<feature type="domain" description="3-deoxy-D-manno-octulosonic-acid transferase N-terminal" evidence="11">
    <location>
        <begin position="32"/>
        <end position="210"/>
    </location>
</feature>
<dbReference type="EMBL" id="JABURY010000018">
    <property type="protein sequence ID" value="MBC9131484.1"/>
    <property type="molecule type" value="Genomic_DNA"/>
</dbReference>
<gene>
    <name evidence="12" type="primary">waaA</name>
    <name evidence="12" type="ORF">FcAc13_09215</name>
</gene>
<keyword evidence="6 9" id="KW-0808">Transferase</keyword>
<accession>A0ABR7QZ42</accession>
<name>A0ABR7QZ42_9GAMM</name>
<evidence type="ECO:0000313" key="12">
    <source>
        <dbReference type="EMBL" id="MBC9131484.1"/>
    </source>
</evidence>
<evidence type="ECO:0000256" key="9">
    <source>
        <dbReference type="RuleBase" id="RU365103"/>
    </source>
</evidence>
<dbReference type="PANTHER" id="PTHR42755:SF1">
    <property type="entry name" value="3-DEOXY-D-MANNO-OCTULOSONIC ACID TRANSFERASE, MITOCHONDRIAL-RELATED"/>
    <property type="match status" value="1"/>
</dbReference>
<dbReference type="Pfam" id="PF04413">
    <property type="entry name" value="Glycos_transf_N"/>
    <property type="match status" value="1"/>
</dbReference>
<dbReference type="InterPro" id="IPR038107">
    <property type="entry name" value="Glycos_transf_N_sf"/>
</dbReference>